<gene>
    <name evidence="1" type="ORF">NDU88_009144</name>
</gene>
<name>A0AAV7RZN8_PLEWA</name>
<keyword evidence="2" id="KW-1185">Reference proteome</keyword>
<dbReference type="EMBL" id="JANPWB010000009">
    <property type="protein sequence ID" value="KAJ1156425.1"/>
    <property type="molecule type" value="Genomic_DNA"/>
</dbReference>
<organism evidence="1 2">
    <name type="scientific">Pleurodeles waltl</name>
    <name type="common">Iberian ribbed newt</name>
    <dbReference type="NCBI Taxonomy" id="8319"/>
    <lineage>
        <taxon>Eukaryota</taxon>
        <taxon>Metazoa</taxon>
        <taxon>Chordata</taxon>
        <taxon>Craniata</taxon>
        <taxon>Vertebrata</taxon>
        <taxon>Euteleostomi</taxon>
        <taxon>Amphibia</taxon>
        <taxon>Batrachia</taxon>
        <taxon>Caudata</taxon>
        <taxon>Salamandroidea</taxon>
        <taxon>Salamandridae</taxon>
        <taxon>Pleurodelinae</taxon>
        <taxon>Pleurodeles</taxon>
    </lineage>
</organism>
<reference evidence="1" key="1">
    <citation type="journal article" date="2022" name="bioRxiv">
        <title>Sequencing and chromosome-scale assembly of the giantPleurodeles waltlgenome.</title>
        <authorList>
            <person name="Brown T."/>
            <person name="Elewa A."/>
            <person name="Iarovenko S."/>
            <person name="Subramanian E."/>
            <person name="Araus A.J."/>
            <person name="Petzold A."/>
            <person name="Susuki M."/>
            <person name="Suzuki K.-i.T."/>
            <person name="Hayashi T."/>
            <person name="Toyoda A."/>
            <person name="Oliveira C."/>
            <person name="Osipova E."/>
            <person name="Leigh N.D."/>
            <person name="Simon A."/>
            <person name="Yun M.H."/>
        </authorList>
    </citation>
    <scope>NUCLEOTIDE SEQUENCE</scope>
    <source>
        <strain evidence="1">20211129_DDA</strain>
        <tissue evidence="1">Liver</tissue>
    </source>
</reference>
<protein>
    <submittedName>
        <fullName evidence="1">Uncharacterized protein</fullName>
    </submittedName>
</protein>
<evidence type="ECO:0000313" key="1">
    <source>
        <dbReference type="EMBL" id="KAJ1156425.1"/>
    </source>
</evidence>
<dbReference type="AlphaFoldDB" id="A0AAV7RZN8"/>
<proteinExistence type="predicted"/>
<evidence type="ECO:0000313" key="2">
    <source>
        <dbReference type="Proteomes" id="UP001066276"/>
    </source>
</evidence>
<sequence length="115" mass="13164">MKDVGQASLRIAQWMYGLQEYKFMVKYAPGMSNVNDDCLSKLSMQETSDVEDEEWMVSDIMDMKTKAITEEEWKDVMRKDNGMRSINKGLPVKVGGSYKNIDELKKCLVGTPRAK</sequence>
<dbReference type="Proteomes" id="UP001066276">
    <property type="component" value="Chromosome 5"/>
</dbReference>
<accession>A0AAV7RZN8</accession>
<comment type="caution">
    <text evidence="1">The sequence shown here is derived from an EMBL/GenBank/DDBJ whole genome shotgun (WGS) entry which is preliminary data.</text>
</comment>